<name>A0A6J0SK10_9SAUR</name>
<evidence type="ECO:0000313" key="3">
    <source>
        <dbReference type="Proteomes" id="UP001652642"/>
    </source>
</evidence>
<keyword evidence="3" id="KW-1185">Reference proteome</keyword>
<gene>
    <name evidence="4" type="primary">HAUS8</name>
</gene>
<dbReference type="GeneID" id="110072579"/>
<dbReference type="KEGG" id="pvt:110072579"/>
<organism evidence="3 4">
    <name type="scientific">Pogona vitticeps</name>
    <name type="common">central bearded dragon</name>
    <dbReference type="NCBI Taxonomy" id="103695"/>
    <lineage>
        <taxon>Eukaryota</taxon>
        <taxon>Metazoa</taxon>
        <taxon>Chordata</taxon>
        <taxon>Craniata</taxon>
        <taxon>Vertebrata</taxon>
        <taxon>Euteleostomi</taxon>
        <taxon>Lepidosauria</taxon>
        <taxon>Squamata</taxon>
        <taxon>Bifurcata</taxon>
        <taxon>Unidentata</taxon>
        <taxon>Episquamata</taxon>
        <taxon>Toxicofera</taxon>
        <taxon>Iguania</taxon>
        <taxon>Acrodonta</taxon>
        <taxon>Agamidae</taxon>
        <taxon>Amphibolurinae</taxon>
        <taxon>Pogona</taxon>
    </lineage>
</organism>
<evidence type="ECO:0000313" key="4">
    <source>
        <dbReference type="RefSeq" id="XP_020636706.2"/>
    </source>
</evidence>
<reference evidence="4" key="1">
    <citation type="submission" date="2025-08" db="UniProtKB">
        <authorList>
            <consortium name="RefSeq"/>
        </authorList>
    </citation>
    <scope>IDENTIFICATION</scope>
</reference>
<dbReference type="CTD" id="93323"/>
<dbReference type="OrthoDB" id="10050218at2759"/>
<dbReference type="RefSeq" id="XP_020636706.2">
    <property type="nucleotide sequence ID" value="XM_020781047.2"/>
</dbReference>
<feature type="coiled-coil region" evidence="1">
    <location>
        <begin position="144"/>
        <end position="185"/>
    </location>
</feature>
<accession>A0A6J0SK10</accession>
<dbReference type="InParanoid" id="A0A6J0SK10"/>
<keyword evidence="1" id="KW-0175">Coiled coil</keyword>
<proteinExistence type="predicted"/>
<protein>
    <submittedName>
        <fullName evidence="4">HAUS augmin-like complex subunit 8</fullName>
    </submittedName>
</protein>
<sequence length="329" mass="37067">MDEAGPGARPKQRGGRIVPSRYMQYEKKAAGKAASDASLSFAKGLELTASPKRHPGHFRKYRSTAEMTPGVLQSTMVDSHASIRPDLEFSAINEKLRHRTPISKNSTEGASEKKQPLVSTAPDDLIEMLDSQALLLIYASIKIEKNLSRLEEKAERNLLTLSEEVEKLQKEAHRKKRKLQHQQKQQDLAEALDRQLEALSPLAQQAARFKDQYQHFATALDATRHELPVKDIYLGENKSRYLDDLQERLTWAQKVLAETVQEHTAENGRAVGLAKELEEVSLKVDAELPRAFANVLDLSADVSKEASLHFQKLCEDAQDLETTKRLYFS</sequence>
<evidence type="ECO:0000256" key="2">
    <source>
        <dbReference type="SAM" id="MobiDB-lite"/>
    </source>
</evidence>
<dbReference type="AlphaFoldDB" id="A0A6J0SK10"/>
<dbReference type="Proteomes" id="UP001652642">
    <property type="component" value="Chromosome 7"/>
</dbReference>
<evidence type="ECO:0000256" key="1">
    <source>
        <dbReference type="SAM" id="Coils"/>
    </source>
</evidence>
<feature type="region of interest" description="Disordered" evidence="2">
    <location>
        <begin position="92"/>
        <end position="118"/>
    </location>
</feature>